<comment type="caution">
    <text evidence="5">The sequence shown here is derived from an EMBL/GenBank/DDBJ whole genome shotgun (WGS) entry which is preliminary data.</text>
</comment>
<proteinExistence type="predicted"/>
<dbReference type="Proteomes" id="UP000287547">
    <property type="component" value="Unassembled WGS sequence"/>
</dbReference>
<evidence type="ECO:0000313" key="6">
    <source>
        <dbReference type="Proteomes" id="UP000287547"/>
    </source>
</evidence>
<evidence type="ECO:0000259" key="4">
    <source>
        <dbReference type="PROSITE" id="PS50949"/>
    </source>
</evidence>
<reference evidence="5 6" key="1">
    <citation type="submission" date="2018-05" db="EMBL/GenBank/DDBJ databases">
        <title>Evolution of GPA BGCs.</title>
        <authorList>
            <person name="Waglechner N."/>
            <person name="Wright G.D."/>
        </authorList>
    </citation>
    <scope>NUCLEOTIDE SEQUENCE [LARGE SCALE GENOMIC DNA]</scope>
    <source>
        <strain evidence="5 6">A82846</strain>
    </source>
</reference>
<dbReference type="PANTHER" id="PTHR43537:SF49">
    <property type="entry name" value="TRANSCRIPTIONAL REGULATORY PROTEIN"/>
    <property type="match status" value="1"/>
</dbReference>
<dbReference type="InterPro" id="IPR036388">
    <property type="entry name" value="WH-like_DNA-bd_sf"/>
</dbReference>
<dbReference type="InterPro" id="IPR011711">
    <property type="entry name" value="GntR_C"/>
</dbReference>
<dbReference type="SUPFAM" id="SSF46785">
    <property type="entry name" value="Winged helix' DNA-binding domain"/>
    <property type="match status" value="1"/>
</dbReference>
<evidence type="ECO:0000256" key="3">
    <source>
        <dbReference type="ARBA" id="ARBA00023163"/>
    </source>
</evidence>
<evidence type="ECO:0000256" key="2">
    <source>
        <dbReference type="ARBA" id="ARBA00023125"/>
    </source>
</evidence>
<dbReference type="Gene3D" id="1.10.10.10">
    <property type="entry name" value="Winged helix-like DNA-binding domain superfamily/Winged helix DNA-binding domain"/>
    <property type="match status" value="1"/>
</dbReference>
<dbReference type="Pfam" id="PF07729">
    <property type="entry name" value="FCD"/>
    <property type="match status" value="1"/>
</dbReference>
<keyword evidence="1" id="KW-0805">Transcription regulation</keyword>
<accession>A0A428Z8C4</accession>
<dbReference type="Gene3D" id="1.20.120.530">
    <property type="entry name" value="GntR ligand-binding domain-like"/>
    <property type="match status" value="1"/>
</dbReference>
<dbReference type="SMART" id="SM00345">
    <property type="entry name" value="HTH_GNTR"/>
    <property type="match status" value="1"/>
</dbReference>
<gene>
    <name evidence="5" type="ORF">DMH04_21135</name>
</gene>
<evidence type="ECO:0000256" key="1">
    <source>
        <dbReference type="ARBA" id="ARBA00023015"/>
    </source>
</evidence>
<dbReference type="GO" id="GO:0003700">
    <property type="term" value="F:DNA-binding transcription factor activity"/>
    <property type="evidence" value="ECO:0007669"/>
    <property type="project" value="InterPro"/>
</dbReference>
<dbReference type="PANTHER" id="PTHR43537">
    <property type="entry name" value="TRANSCRIPTIONAL REGULATOR, GNTR FAMILY"/>
    <property type="match status" value="1"/>
</dbReference>
<name>A0A428Z8C4_KIBAR</name>
<evidence type="ECO:0000313" key="5">
    <source>
        <dbReference type="EMBL" id="RSM84217.1"/>
    </source>
</evidence>
<dbReference type="AlphaFoldDB" id="A0A428Z8C4"/>
<dbReference type="PRINTS" id="PR00035">
    <property type="entry name" value="HTHGNTR"/>
</dbReference>
<dbReference type="GO" id="GO:0003677">
    <property type="term" value="F:DNA binding"/>
    <property type="evidence" value="ECO:0007669"/>
    <property type="project" value="UniProtKB-KW"/>
</dbReference>
<dbReference type="CDD" id="cd07377">
    <property type="entry name" value="WHTH_GntR"/>
    <property type="match status" value="1"/>
</dbReference>
<organism evidence="5 6">
    <name type="scientific">Kibdelosporangium aridum</name>
    <dbReference type="NCBI Taxonomy" id="2030"/>
    <lineage>
        <taxon>Bacteria</taxon>
        <taxon>Bacillati</taxon>
        <taxon>Actinomycetota</taxon>
        <taxon>Actinomycetes</taxon>
        <taxon>Pseudonocardiales</taxon>
        <taxon>Pseudonocardiaceae</taxon>
        <taxon>Kibdelosporangium</taxon>
    </lineage>
</organism>
<dbReference type="Pfam" id="PF00392">
    <property type="entry name" value="GntR"/>
    <property type="match status" value="1"/>
</dbReference>
<dbReference type="SUPFAM" id="SSF48008">
    <property type="entry name" value="GntR ligand-binding domain-like"/>
    <property type="match status" value="1"/>
</dbReference>
<dbReference type="InterPro" id="IPR036390">
    <property type="entry name" value="WH_DNA-bd_sf"/>
</dbReference>
<keyword evidence="2" id="KW-0238">DNA-binding</keyword>
<dbReference type="EMBL" id="QHKI01000017">
    <property type="protein sequence ID" value="RSM84217.1"/>
    <property type="molecule type" value="Genomic_DNA"/>
</dbReference>
<keyword evidence="3" id="KW-0804">Transcription</keyword>
<dbReference type="InterPro" id="IPR008920">
    <property type="entry name" value="TF_FadR/GntR_C"/>
</dbReference>
<dbReference type="InterPro" id="IPR000524">
    <property type="entry name" value="Tscrpt_reg_HTH_GntR"/>
</dbReference>
<protein>
    <submittedName>
        <fullName evidence="5">GntR family transcriptional regulator</fullName>
    </submittedName>
</protein>
<dbReference type="PROSITE" id="PS50949">
    <property type="entry name" value="HTH_GNTR"/>
    <property type="match status" value="1"/>
</dbReference>
<feature type="domain" description="HTH gntR-type" evidence="4">
    <location>
        <begin position="8"/>
        <end position="75"/>
    </location>
</feature>
<sequence length="216" mass="24506">MFMAITKRPLREQIRDEVLARLVRGDYPVGERINEGQLADDLGVSRTPLREALAGLAQEGVLELRPNRGFWLSPLTVDEVKETYPIIGALEVAALRKCAIDVLVASVPRLNELAQRMLDVDPIQAGTIDDQWHDELLKSCPNKRLLQLIKAQKTVVHRYEFAYFTSRKRIMRAETQHRMIAKAILEHDMDRAAGELIGNWTVDPGVLREIFDQGLS</sequence>